<accession>A0A6A5ZFX0</accession>
<dbReference type="AlphaFoldDB" id="A0A6A5ZFX0"/>
<keyword evidence="4" id="KW-1185">Reference proteome</keyword>
<dbReference type="OrthoDB" id="5413827at2759"/>
<gene>
    <name evidence="3" type="ORF">BDV96DRAFT_643637</name>
</gene>
<evidence type="ECO:0000256" key="1">
    <source>
        <dbReference type="SAM" id="MobiDB-lite"/>
    </source>
</evidence>
<sequence>MASKKAAQASSVRTNKRMRDDVEKSYEIQGMPNAKRTKLDVRKRVQTRQQTAETRPVQAQPLPTNRKRARNESDDNEEVPETQAKRTKFSKRELKQLRQQNARKMHSKRVRKTPGGLVDLNMKLEQNPALSAIVIQNQLNSPFLRLPGEIRNQIYNELLSERVIKINRGKMHKNHQQWGTRVYGGQKIDHATRPAPAATLALLSTCRQIYYETATTFYRSNTFSFDTEKDMMDWAPTLQPAQLGAIQTIQAGLHFTHTVTTRTITFSTPTVSGMTPAHLVNVTVLPGSSQRPFSRHLPGVKHVIARDPGCGSNALTRAIITRDSNIQKVTVIPQ</sequence>
<feature type="compositionally biased region" description="Basic and acidic residues" evidence="1">
    <location>
        <begin position="17"/>
        <end position="26"/>
    </location>
</feature>
<protein>
    <recommendedName>
        <fullName evidence="2">DUF7730 domain-containing protein</fullName>
    </recommendedName>
</protein>
<organism evidence="3 4">
    <name type="scientific">Lophiotrema nucula</name>
    <dbReference type="NCBI Taxonomy" id="690887"/>
    <lineage>
        <taxon>Eukaryota</taxon>
        <taxon>Fungi</taxon>
        <taxon>Dikarya</taxon>
        <taxon>Ascomycota</taxon>
        <taxon>Pezizomycotina</taxon>
        <taxon>Dothideomycetes</taxon>
        <taxon>Pleosporomycetidae</taxon>
        <taxon>Pleosporales</taxon>
        <taxon>Lophiotremataceae</taxon>
        <taxon>Lophiotrema</taxon>
    </lineage>
</organism>
<name>A0A6A5ZFX0_9PLEO</name>
<evidence type="ECO:0000313" key="3">
    <source>
        <dbReference type="EMBL" id="KAF2118390.1"/>
    </source>
</evidence>
<proteinExistence type="predicted"/>
<dbReference type="Pfam" id="PF24864">
    <property type="entry name" value="DUF7730"/>
    <property type="match status" value="1"/>
</dbReference>
<evidence type="ECO:0000259" key="2">
    <source>
        <dbReference type="Pfam" id="PF24864"/>
    </source>
</evidence>
<dbReference type="InterPro" id="IPR056632">
    <property type="entry name" value="DUF7730"/>
</dbReference>
<dbReference type="Proteomes" id="UP000799770">
    <property type="component" value="Unassembled WGS sequence"/>
</dbReference>
<evidence type="ECO:0000313" key="4">
    <source>
        <dbReference type="Proteomes" id="UP000799770"/>
    </source>
</evidence>
<dbReference type="EMBL" id="ML977317">
    <property type="protein sequence ID" value="KAF2118390.1"/>
    <property type="molecule type" value="Genomic_DNA"/>
</dbReference>
<feature type="domain" description="DUF7730" evidence="2">
    <location>
        <begin position="137"/>
        <end position="263"/>
    </location>
</feature>
<dbReference type="PANTHER" id="PTHR38790:SF4">
    <property type="entry name" value="2EXR DOMAIN-CONTAINING PROTEIN"/>
    <property type="match status" value="1"/>
</dbReference>
<dbReference type="PANTHER" id="PTHR38790">
    <property type="entry name" value="2EXR DOMAIN-CONTAINING PROTEIN-RELATED"/>
    <property type="match status" value="1"/>
</dbReference>
<feature type="region of interest" description="Disordered" evidence="1">
    <location>
        <begin position="1"/>
        <end position="94"/>
    </location>
</feature>
<reference evidence="3" key="1">
    <citation type="journal article" date="2020" name="Stud. Mycol.">
        <title>101 Dothideomycetes genomes: a test case for predicting lifestyles and emergence of pathogens.</title>
        <authorList>
            <person name="Haridas S."/>
            <person name="Albert R."/>
            <person name="Binder M."/>
            <person name="Bloem J."/>
            <person name="Labutti K."/>
            <person name="Salamov A."/>
            <person name="Andreopoulos B."/>
            <person name="Baker S."/>
            <person name="Barry K."/>
            <person name="Bills G."/>
            <person name="Bluhm B."/>
            <person name="Cannon C."/>
            <person name="Castanera R."/>
            <person name="Culley D."/>
            <person name="Daum C."/>
            <person name="Ezra D."/>
            <person name="Gonzalez J."/>
            <person name="Henrissat B."/>
            <person name="Kuo A."/>
            <person name="Liang C."/>
            <person name="Lipzen A."/>
            <person name="Lutzoni F."/>
            <person name="Magnuson J."/>
            <person name="Mondo S."/>
            <person name="Nolan M."/>
            <person name="Ohm R."/>
            <person name="Pangilinan J."/>
            <person name="Park H.-J."/>
            <person name="Ramirez L."/>
            <person name="Alfaro M."/>
            <person name="Sun H."/>
            <person name="Tritt A."/>
            <person name="Yoshinaga Y."/>
            <person name="Zwiers L.-H."/>
            <person name="Turgeon B."/>
            <person name="Goodwin S."/>
            <person name="Spatafora J."/>
            <person name="Crous P."/>
            <person name="Grigoriev I."/>
        </authorList>
    </citation>
    <scope>NUCLEOTIDE SEQUENCE</scope>
    <source>
        <strain evidence="3">CBS 627.86</strain>
    </source>
</reference>